<keyword evidence="2 6" id="KW-0808">Transferase</keyword>
<dbReference type="GeneID" id="94369478"/>
<organism evidence="6 7">
    <name type="scientific">Mesonia mobilis</name>
    <dbReference type="NCBI Taxonomy" id="369791"/>
    <lineage>
        <taxon>Bacteria</taxon>
        <taxon>Pseudomonadati</taxon>
        <taxon>Bacteroidota</taxon>
        <taxon>Flavobacteriia</taxon>
        <taxon>Flavobacteriales</taxon>
        <taxon>Flavobacteriaceae</taxon>
        <taxon>Mesonia</taxon>
    </lineage>
</organism>
<name>A0ABQ3BU81_9FLAO</name>
<evidence type="ECO:0000256" key="3">
    <source>
        <dbReference type="ARBA" id="ARBA00022737"/>
    </source>
</evidence>
<keyword evidence="7" id="KW-1185">Reference proteome</keyword>
<dbReference type="PANTHER" id="PTHR43300">
    <property type="entry name" value="ACETYLTRANSFERASE"/>
    <property type="match status" value="1"/>
</dbReference>
<evidence type="ECO:0000313" key="7">
    <source>
        <dbReference type="Proteomes" id="UP000615593"/>
    </source>
</evidence>
<dbReference type="Pfam" id="PF17836">
    <property type="entry name" value="PglD_N"/>
    <property type="match status" value="1"/>
</dbReference>
<dbReference type="GO" id="GO:0016740">
    <property type="term" value="F:transferase activity"/>
    <property type="evidence" value="ECO:0007669"/>
    <property type="project" value="UniProtKB-KW"/>
</dbReference>
<comment type="similarity">
    <text evidence="1">Belongs to the transferase hexapeptide repeat family.</text>
</comment>
<dbReference type="Gene3D" id="3.40.50.20">
    <property type="match status" value="1"/>
</dbReference>
<keyword evidence="3" id="KW-0677">Repeat</keyword>
<reference evidence="7" key="1">
    <citation type="journal article" date="2019" name="Int. J. Syst. Evol. Microbiol.">
        <title>The Global Catalogue of Microorganisms (GCM) 10K type strain sequencing project: providing services to taxonomists for standard genome sequencing and annotation.</title>
        <authorList>
            <consortium name="The Broad Institute Genomics Platform"/>
            <consortium name="The Broad Institute Genome Sequencing Center for Infectious Disease"/>
            <person name="Wu L."/>
            <person name="Ma J."/>
        </authorList>
    </citation>
    <scope>NUCLEOTIDE SEQUENCE [LARGE SCALE GENOMIC DNA]</scope>
    <source>
        <strain evidence="7">KCTC 12708</strain>
    </source>
</reference>
<dbReference type="Proteomes" id="UP000615593">
    <property type="component" value="Unassembled WGS sequence"/>
</dbReference>
<dbReference type="InterPro" id="IPR001451">
    <property type="entry name" value="Hexapep"/>
</dbReference>
<dbReference type="PANTHER" id="PTHR43300:SF7">
    <property type="entry name" value="UDP-N-ACETYLBACILLOSAMINE N-ACETYLTRANSFERASE"/>
    <property type="match status" value="1"/>
</dbReference>
<dbReference type="EMBL" id="BMWY01000004">
    <property type="protein sequence ID" value="GGZ56897.1"/>
    <property type="molecule type" value="Genomic_DNA"/>
</dbReference>
<evidence type="ECO:0000256" key="1">
    <source>
        <dbReference type="ARBA" id="ARBA00007274"/>
    </source>
</evidence>
<dbReference type="Pfam" id="PF00132">
    <property type="entry name" value="Hexapep"/>
    <property type="match status" value="1"/>
</dbReference>
<dbReference type="SUPFAM" id="SSF51161">
    <property type="entry name" value="Trimeric LpxA-like enzymes"/>
    <property type="match status" value="1"/>
</dbReference>
<dbReference type="NCBIfam" id="TIGR03570">
    <property type="entry name" value="NeuD_NnaD"/>
    <property type="match status" value="1"/>
</dbReference>
<proteinExistence type="inferred from homology"/>
<evidence type="ECO:0000259" key="5">
    <source>
        <dbReference type="Pfam" id="PF17836"/>
    </source>
</evidence>
<sequence>MNALTIYGANGHAKVVGEAFLSQFPKGKINFYDDDTTKVSCLEIKVNHDTAHIHAHENSLIIAVGNNQVRKSIVEKLGGRINNIVFIDSLRHPAAHISRSAQLGFGTLIAAKAVVNAEAIIGQHVIVNTASIVEHDCKIEDFVHIGPGALLAGNVEVGEGTFVGLGAKVIQGVKIGKWCTIGAGCVVLHDIPDGATVVGIPGKIITK</sequence>
<dbReference type="InterPro" id="IPR050179">
    <property type="entry name" value="Trans_hexapeptide_repeat"/>
</dbReference>
<evidence type="ECO:0000313" key="6">
    <source>
        <dbReference type="EMBL" id="GGZ56897.1"/>
    </source>
</evidence>
<dbReference type="InterPro" id="IPR041561">
    <property type="entry name" value="PglD_N"/>
</dbReference>
<keyword evidence="4" id="KW-0012">Acyltransferase</keyword>
<protein>
    <submittedName>
        <fullName evidence="6">Transferase</fullName>
    </submittedName>
</protein>
<evidence type="ECO:0000256" key="4">
    <source>
        <dbReference type="ARBA" id="ARBA00023315"/>
    </source>
</evidence>
<dbReference type="PROSITE" id="PS00101">
    <property type="entry name" value="HEXAPEP_TRANSFERASES"/>
    <property type="match status" value="1"/>
</dbReference>
<feature type="domain" description="PglD N-terminal" evidence="5">
    <location>
        <begin position="4"/>
        <end position="77"/>
    </location>
</feature>
<dbReference type="RefSeq" id="WP_027885631.1">
    <property type="nucleotide sequence ID" value="NZ_BMWY01000004.1"/>
</dbReference>
<dbReference type="InterPro" id="IPR011004">
    <property type="entry name" value="Trimer_LpxA-like_sf"/>
</dbReference>
<accession>A0ABQ3BU81</accession>
<dbReference type="InterPro" id="IPR018357">
    <property type="entry name" value="Hexapep_transf_CS"/>
</dbReference>
<dbReference type="Gene3D" id="2.160.10.10">
    <property type="entry name" value="Hexapeptide repeat proteins"/>
    <property type="match status" value="1"/>
</dbReference>
<dbReference type="CDD" id="cd03360">
    <property type="entry name" value="LbH_AT_putative"/>
    <property type="match status" value="1"/>
</dbReference>
<comment type="caution">
    <text evidence="6">The sequence shown here is derived from an EMBL/GenBank/DDBJ whole genome shotgun (WGS) entry which is preliminary data.</text>
</comment>
<dbReference type="InterPro" id="IPR020019">
    <property type="entry name" value="AcTrfase_PglD-like"/>
</dbReference>
<gene>
    <name evidence="6" type="primary">lpsB</name>
    <name evidence="6" type="ORF">GCM10008088_18140</name>
</gene>
<evidence type="ECO:0000256" key="2">
    <source>
        <dbReference type="ARBA" id="ARBA00022679"/>
    </source>
</evidence>